<keyword evidence="2 5" id="KW-1133">Transmembrane helix</keyword>
<dbReference type="EMBL" id="CAJPVJ010008920">
    <property type="protein sequence ID" value="CAG2172226.1"/>
    <property type="molecule type" value="Genomic_DNA"/>
</dbReference>
<evidence type="ECO:0000313" key="7">
    <source>
        <dbReference type="Proteomes" id="UP000728032"/>
    </source>
</evidence>
<keyword evidence="3 5" id="KW-0472">Membrane</keyword>
<feature type="transmembrane region" description="Helical" evidence="5">
    <location>
        <begin position="314"/>
        <end position="333"/>
    </location>
</feature>
<feature type="transmembrane region" description="Helical" evidence="5">
    <location>
        <begin position="366"/>
        <end position="386"/>
    </location>
</feature>
<name>A0A7R9M7H5_9ACAR</name>
<evidence type="ECO:0008006" key="8">
    <source>
        <dbReference type="Google" id="ProtNLM"/>
    </source>
</evidence>
<protein>
    <recommendedName>
        <fullName evidence="8">Sodium-dependent glucose transporter 1-like protein</fullName>
    </recommendedName>
</protein>
<dbReference type="InterPro" id="IPR036259">
    <property type="entry name" value="MFS_trans_sf"/>
</dbReference>
<evidence type="ECO:0000256" key="1">
    <source>
        <dbReference type="ARBA" id="ARBA00022692"/>
    </source>
</evidence>
<gene>
    <name evidence="6" type="ORF">ONB1V03_LOCUS11684</name>
</gene>
<feature type="transmembrane region" description="Helical" evidence="5">
    <location>
        <begin position="270"/>
        <end position="294"/>
    </location>
</feature>
<dbReference type="Gene3D" id="1.20.1250.20">
    <property type="entry name" value="MFS general substrate transporter like domains"/>
    <property type="match status" value="1"/>
</dbReference>
<feature type="non-terminal residue" evidence="6">
    <location>
        <position position="1"/>
    </location>
</feature>
<feature type="transmembrane region" description="Helical" evidence="5">
    <location>
        <begin position="428"/>
        <end position="451"/>
    </location>
</feature>
<dbReference type="OrthoDB" id="6515733at2759"/>
<accession>A0A7R9M7H5</accession>
<organism evidence="6">
    <name type="scientific">Oppiella nova</name>
    <dbReference type="NCBI Taxonomy" id="334625"/>
    <lineage>
        <taxon>Eukaryota</taxon>
        <taxon>Metazoa</taxon>
        <taxon>Ecdysozoa</taxon>
        <taxon>Arthropoda</taxon>
        <taxon>Chelicerata</taxon>
        <taxon>Arachnida</taxon>
        <taxon>Acari</taxon>
        <taxon>Acariformes</taxon>
        <taxon>Sarcoptiformes</taxon>
        <taxon>Oribatida</taxon>
        <taxon>Brachypylina</taxon>
        <taxon>Oppioidea</taxon>
        <taxon>Oppiidae</taxon>
        <taxon>Oppiella</taxon>
    </lineage>
</organism>
<dbReference type="SUPFAM" id="SSF103473">
    <property type="entry name" value="MFS general substrate transporter"/>
    <property type="match status" value="1"/>
</dbReference>
<proteinExistence type="predicted"/>
<dbReference type="PANTHER" id="PTHR23121:SF9">
    <property type="entry name" value="SODIUM-DEPENDENT GLUCOSE TRANSPORTER 1"/>
    <property type="match status" value="1"/>
</dbReference>
<dbReference type="Proteomes" id="UP000728032">
    <property type="component" value="Unassembled WGS sequence"/>
</dbReference>
<feature type="region of interest" description="Disordered" evidence="4">
    <location>
        <begin position="473"/>
        <end position="494"/>
    </location>
</feature>
<dbReference type="EMBL" id="OC923745">
    <property type="protein sequence ID" value="CAD7655039.1"/>
    <property type="molecule type" value="Genomic_DNA"/>
</dbReference>
<dbReference type="PANTHER" id="PTHR23121">
    <property type="entry name" value="SODIUM-DEPENDENT GLUCOSE TRANSPORTER 1"/>
    <property type="match status" value="1"/>
</dbReference>
<evidence type="ECO:0000256" key="4">
    <source>
        <dbReference type="SAM" id="MobiDB-lite"/>
    </source>
</evidence>
<evidence type="ECO:0000256" key="2">
    <source>
        <dbReference type="ARBA" id="ARBA00022989"/>
    </source>
</evidence>
<evidence type="ECO:0000313" key="6">
    <source>
        <dbReference type="EMBL" id="CAD7655039.1"/>
    </source>
</evidence>
<evidence type="ECO:0000256" key="5">
    <source>
        <dbReference type="SAM" id="Phobius"/>
    </source>
</evidence>
<keyword evidence="1 5" id="KW-0812">Transmembrane</keyword>
<sequence>VEARDDVCEEVGGSKIEILLKRMHTTIVVEIMPSKAIFFTIQNFITGTALLDLQMIYKATFTQISYMNTVWTATYSIGAMSITTAITPHLVHVEFLILNLGINGIGCGSIDAVSSVWIVEMWAENCGPYAQGLQFVLGIGALVSPQMINPFLSQPFTKYIDVNNINKAVNETGTYGLSTNVSLTSVANTTVMEIQGQTPSMITIPYLFIGSIAVGGGIFIGGLNFYKKYVPRKIESQNTSANKDNGSKISRMFYEINDTFITEMRPTNGILLLIVLLANMIAFVTCIQWTWSLYWTSFAQFIALDINPVVSNDILTLMLGMFTLSRGVCIVTARYISPILLIYVSLLLLLISQILLFIFANTSLTLMWVVNVIVGLGLGPIFAAIYQMLESITPVTNLMGAFFIFLIGLFMTVFNVVLGIYIESQPMIYVYITLGCVIISIILFIFIHLLIATHINNEKKDLGIDNDGNTNSADNSTQGSVDYTTGSTEALTYR</sequence>
<feature type="transmembrane region" description="Helical" evidence="5">
    <location>
        <begin position="398"/>
        <end position="422"/>
    </location>
</feature>
<feature type="transmembrane region" description="Helical" evidence="5">
    <location>
        <begin position="204"/>
        <end position="226"/>
    </location>
</feature>
<evidence type="ECO:0000256" key="3">
    <source>
        <dbReference type="ARBA" id="ARBA00023136"/>
    </source>
</evidence>
<keyword evidence="7" id="KW-1185">Reference proteome</keyword>
<feature type="transmembrane region" description="Helical" evidence="5">
    <location>
        <begin position="340"/>
        <end position="360"/>
    </location>
</feature>
<dbReference type="AlphaFoldDB" id="A0A7R9M7H5"/>
<reference evidence="6" key="1">
    <citation type="submission" date="2020-11" db="EMBL/GenBank/DDBJ databases">
        <authorList>
            <person name="Tran Van P."/>
        </authorList>
    </citation>
    <scope>NUCLEOTIDE SEQUENCE</scope>
</reference>